<keyword evidence="3 5" id="KW-1133">Transmembrane helix</keyword>
<dbReference type="PANTHER" id="PTHR23514:SF13">
    <property type="entry name" value="INNER MEMBRANE PROTEIN YBJJ"/>
    <property type="match status" value="1"/>
</dbReference>
<evidence type="ECO:0000256" key="5">
    <source>
        <dbReference type="SAM" id="Phobius"/>
    </source>
</evidence>
<dbReference type="PROSITE" id="PS50850">
    <property type="entry name" value="MFS"/>
    <property type="match status" value="1"/>
</dbReference>
<name>A0A949JFI9_9ACTN</name>
<dbReference type="GO" id="GO:0005886">
    <property type="term" value="C:plasma membrane"/>
    <property type="evidence" value="ECO:0007669"/>
    <property type="project" value="UniProtKB-SubCell"/>
</dbReference>
<dbReference type="InterPro" id="IPR051788">
    <property type="entry name" value="MFS_Transporter"/>
</dbReference>
<evidence type="ECO:0000256" key="1">
    <source>
        <dbReference type="ARBA" id="ARBA00004651"/>
    </source>
</evidence>
<feature type="domain" description="Major facilitator superfamily (MFS) profile" evidence="6">
    <location>
        <begin position="8"/>
        <end position="389"/>
    </location>
</feature>
<gene>
    <name evidence="7" type="ORF">JGS22_010445</name>
</gene>
<dbReference type="InterPro" id="IPR036259">
    <property type="entry name" value="MFS_trans_sf"/>
</dbReference>
<dbReference type="SUPFAM" id="SSF103473">
    <property type="entry name" value="MFS general substrate transporter"/>
    <property type="match status" value="1"/>
</dbReference>
<protein>
    <submittedName>
        <fullName evidence="7">MFS transporter</fullName>
    </submittedName>
</protein>
<dbReference type="Proteomes" id="UP000694501">
    <property type="component" value="Unassembled WGS sequence"/>
</dbReference>
<feature type="transmembrane region" description="Helical" evidence="5">
    <location>
        <begin position="366"/>
        <end position="385"/>
    </location>
</feature>
<feature type="transmembrane region" description="Helical" evidence="5">
    <location>
        <begin position="336"/>
        <end position="354"/>
    </location>
</feature>
<feature type="transmembrane region" description="Helical" evidence="5">
    <location>
        <begin position="250"/>
        <end position="272"/>
    </location>
</feature>
<organism evidence="7 8">
    <name type="scientific">Streptomyces tardus</name>
    <dbReference type="NCBI Taxonomy" id="2780544"/>
    <lineage>
        <taxon>Bacteria</taxon>
        <taxon>Bacillati</taxon>
        <taxon>Actinomycetota</taxon>
        <taxon>Actinomycetes</taxon>
        <taxon>Kitasatosporales</taxon>
        <taxon>Streptomycetaceae</taxon>
        <taxon>Streptomyces</taxon>
    </lineage>
</organism>
<dbReference type="InterPro" id="IPR020846">
    <property type="entry name" value="MFS_dom"/>
</dbReference>
<dbReference type="CDD" id="cd17393">
    <property type="entry name" value="MFS_MosC_like"/>
    <property type="match status" value="1"/>
</dbReference>
<dbReference type="RefSeq" id="WP_211041109.1">
    <property type="nucleotide sequence ID" value="NZ_JAELVF020000001.1"/>
</dbReference>
<feature type="transmembrane region" description="Helical" evidence="5">
    <location>
        <begin position="212"/>
        <end position="230"/>
    </location>
</feature>
<evidence type="ECO:0000313" key="7">
    <source>
        <dbReference type="EMBL" id="MBU7598018.1"/>
    </source>
</evidence>
<accession>A0A949JFI9</accession>
<evidence type="ECO:0000313" key="8">
    <source>
        <dbReference type="Proteomes" id="UP000694501"/>
    </source>
</evidence>
<feature type="transmembrane region" description="Helical" evidence="5">
    <location>
        <begin position="279"/>
        <end position="297"/>
    </location>
</feature>
<dbReference type="InterPro" id="IPR011701">
    <property type="entry name" value="MFS"/>
</dbReference>
<evidence type="ECO:0000256" key="3">
    <source>
        <dbReference type="ARBA" id="ARBA00022989"/>
    </source>
</evidence>
<feature type="transmembrane region" description="Helical" evidence="5">
    <location>
        <begin position="140"/>
        <end position="161"/>
    </location>
</feature>
<dbReference type="AlphaFoldDB" id="A0A949JFI9"/>
<keyword evidence="8" id="KW-1185">Reference proteome</keyword>
<evidence type="ECO:0000256" key="2">
    <source>
        <dbReference type="ARBA" id="ARBA00022692"/>
    </source>
</evidence>
<proteinExistence type="predicted"/>
<reference evidence="7" key="1">
    <citation type="submission" date="2021-06" db="EMBL/GenBank/DDBJ databases">
        <title>Sequencing of actinobacteria type strains.</title>
        <authorList>
            <person name="Nguyen G.-S."/>
            <person name="Wentzel A."/>
        </authorList>
    </citation>
    <scope>NUCLEOTIDE SEQUENCE</scope>
    <source>
        <strain evidence="7">P38-E01</strain>
    </source>
</reference>
<dbReference type="Gene3D" id="1.20.1250.20">
    <property type="entry name" value="MFS general substrate transporter like domains"/>
    <property type="match status" value="2"/>
</dbReference>
<feature type="transmembrane region" description="Helical" evidence="5">
    <location>
        <begin position="45"/>
        <end position="66"/>
    </location>
</feature>
<keyword evidence="2 5" id="KW-0812">Transmembrane</keyword>
<comment type="subcellular location">
    <subcellularLocation>
        <location evidence="1">Cell membrane</location>
        <topology evidence="1">Multi-pass membrane protein</topology>
    </subcellularLocation>
</comment>
<dbReference type="EMBL" id="JAELVF020000001">
    <property type="protein sequence ID" value="MBU7598018.1"/>
    <property type="molecule type" value="Genomic_DNA"/>
</dbReference>
<dbReference type="GO" id="GO:0022857">
    <property type="term" value="F:transmembrane transporter activity"/>
    <property type="evidence" value="ECO:0007669"/>
    <property type="project" value="InterPro"/>
</dbReference>
<evidence type="ECO:0000259" key="6">
    <source>
        <dbReference type="PROSITE" id="PS50850"/>
    </source>
</evidence>
<dbReference type="Pfam" id="PF07690">
    <property type="entry name" value="MFS_1"/>
    <property type="match status" value="1"/>
</dbReference>
<sequence>MPFTATRRRRAMFVLFMIPGLAMSTWVTRTPDIRDMVGASTAQMGLILLGLSVGSMTGVLSSGALVSRWGTRPVTLTGMTLVALSLPVIGVGAHLGAGAAVSFGMMLFGLGVGGGEVSLNVEGAEVEQALGRSALPAMHGMFSVATTLGAVIGILCNAVGVPVLLHLPAMTGLAAACLVYAMRFVPPGVGRVDRADEGARGSGPLGLLRDRTLLLIGVVILAMAFAEGSANDWLPLIVVDGHGLSATAGSIAYAAFAAAMAVGRFGAGYFLARHSRATVVRASALSGAVGLALVIFAEHPALVMASVLLWGLGASVGFPVAISAAGDSGPDATARVSLAATIGYVAFLVGPPALGFLGDHYGLRPAMILVLALMGVAFATARAVGTTRGSEPKAPVATNA</sequence>
<dbReference type="PANTHER" id="PTHR23514">
    <property type="entry name" value="BYPASS OF STOP CODON PROTEIN 6"/>
    <property type="match status" value="1"/>
</dbReference>
<comment type="caution">
    <text evidence="7">The sequence shown here is derived from an EMBL/GenBank/DDBJ whole genome shotgun (WGS) entry which is preliminary data.</text>
</comment>
<feature type="transmembrane region" description="Helical" evidence="5">
    <location>
        <begin position="303"/>
        <end position="324"/>
    </location>
</feature>
<keyword evidence="4 5" id="KW-0472">Membrane</keyword>
<evidence type="ECO:0000256" key="4">
    <source>
        <dbReference type="ARBA" id="ARBA00023136"/>
    </source>
</evidence>
<feature type="transmembrane region" description="Helical" evidence="5">
    <location>
        <begin position="73"/>
        <end position="93"/>
    </location>
</feature>